<dbReference type="RefSeq" id="WP_125468864.1">
    <property type="nucleotide sequence ID" value="NZ_FXAM01000001.1"/>
</dbReference>
<evidence type="ECO:0000313" key="3">
    <source>
        <dbReference type="EMBL" id="SMF94449.1"/>
    </source>
</evidence>
<sequence>MTDQNAPDTSEMDPLIAQPAPAPPAIPRPPVHSGSRRRIRTRERIRYSRPRSLWIGTLLFFIGIESAVLLAIHASFNVEKTEQQTLNATLKHGDKEIKDLNAQVVEMTGLIAQQVHARLPGLRPLVFDRVIPIDTGRVKNIMFTQSGIGDEQATEYRVVLYNPGSATTRAPMEIMLFNQAGVQSGRADVGGNELGPAPIVLDPGEIRSYSDKITLETGQNAPFYFMLRERPAGK</sequence>
<keyword evidence="2" id="KW-0472">Membrane</keyword>
<feature type="compositionally biased region" description="Pro residues" evidence="1">
    <location>
        <begin position="20"/>
        <end position="30"/>
    </location>
</feature>
<name>A0A1Y6CUW8_9GAMM</name>
<feature type="transmembrane region" description="Helical" evidence="2">
    <location>
        <begin position="52"/>
        <end position="76"/>
    </location>
</feature>
<dbReference type="Proteomes" id="UP000192923">
    <property type="component" value="Unassembled WGS sequence"/>
</dbReference>
<keyword evidence="4" id="KW-1185">Reference proteome</keyword>
<evidence type="ECO:0000313" key="4">
    <source>
        <dbReference type="Proteomes" id="UP000192923"/>
    </source>
</evidence>
<evidence type="ECO:0000256" key="2">
    <source>
        <dbReference type="SAM" id="Phobius"/>
    </source>
</evidence>
<evidence type="ECO:0000256" key="1">
    <source>
        <dbReference type="SAM" id="MobiDB-lite"/>
    </source>
</evidence>
<keyword evidence="2" id="KW-1133">Transmembrane helix</keyword>
<dbReference type="AlphaFoldDB" id="A0A1Y6CUW8"/>
<gene>
    <name evidence="3" type="ORF">SAMN02949497_1765</name>
</gene>
<accession>A0A1Y6CUW8</accession>
<dbReference type="EMBL" id="FXAM01000001">
    <property type="protein sequence ID" value="SMF94449.1"/>
    <property type="molecule type" value="Genomic_DNA"/>
</dbReference>
<feature type="region of interest" description="Disordered" evidence="1">
    <location>
        <begin position="1"/>
        <end position="38"/>
    </location>
</feature>
<organism evidence="3 4">
    <name type="scientific">Methylomagnum ishizawai</name>
    <dbReference type="NCBI Taxonomy" id="1760988"/>
    <lineage>
        <taxon>Bacteria</taxon>
        <taxon>Pseudomonadati</taxon>
        <taxon>Pseudomonadota</taxon>
        <taxon>Gammaproteobacteria</taxon>
        <taxon>Methylococcales</taxon>
        <taxon>Methylococcaceae</taxon>
        <taxon>Methylomagnum</taxon>
    </lineage>
</organism>
<keyword evidence="2" id="KW-0812">Transmembrane</keyword>
<reference evidence="3 4" key="1">
    <citation type="submission" date="2016-12" db="EMBL/GenBank/DDBJ databases">
        <authorList>
            <person name="Song W.-J."/>
            <person name="Kurnit D.M."/>
        </authorList>
    </citation>
    <scope>NUCLEOTIDE SEQUENCE [LARGE SCALE GENOMIC DNA]</scope>
    <source>
        <strain evidence="3 4">175</strain>
    </source>
</reference>
<dbReference type="OrthoDB" id="5772571at2"/>
<proteinExistence type="predicted"/>
<protein>
    <submittedName>
        <fullName evidence="3">Uncharacterized protein</fullName>
    </submittedName>
</protein>